<dbReference type="WBParaSite" id="HCON_00098830-00001">
    <property type="protein sequence ID" value="HCON_00098830-00001"/>
    <property type="gene ID" value="HCON_00098830"/>
</dbReference>
<evidence type="ECO:0000313" key="2">
    <source>
        <dbReference type="Proteomes" id="UP000025227"/>
    </source>
</evidence>
<sequence>MEVFHATILALAFLATAVHAQRGLNGEHENLGRLIERGRFKDRKELQESLSRFLERERFDGHPRPEHFNDLKELVSLDRGLGRSFKHSKDKKEFARLREKLRRYFDREFEKLRSFNAHHRRQDFDDGGEFSEIGEDLRSLLKGGRAKDKKELARIREKLGRFLEREHSNAHPGTDEDARVQAFLENLRSLLQMNASPRSKRFGDRARQPSVMAAEIPPVKVSNPFFITS</sequence>
<feature type="chain" id="PRO_5029456388" evidence="1">
    <location>
        <begin position="21"/>
        <end position="229"/>
    </location>
</feature>
<evidence type="ECO:0000313" key="3">
    <source>
        <dbReference type="WBParaSite" id="HCON_00098830-00001"/>
    </source>
</evidence>
<organism evidence="2 3">
    <name type="scientific">Haemonchus contortus</name>
    <name type="common">Barber pole worm</name>
    <dbReference type="NCBI Taxonomy" id="6289"/>
    <lineage>
        <taxon>Eukaryota</taxon>
        <taxon>Metazoa</taxon>
        <taxon>Ecdysozoa</taxon>
        <taxon>Nematoda</taxon>
        <taxon>Chromadorea</taxon>
        <taxon>Rhabditida</taxon>
        <taxon>Rhabditina</taxon>
        <taxon>Rhabditomorpha</taxon>
        <taxon>Strongyloidea</taxon>
        <taxon>Trichostrongylidae</taxon>
        <taxon>Haemonchus</taxon>
    </lineage>
</organism>
<evidence type="ECO:0000256" key="1">
    <source>
        <dbReference type="SAM" id="SignalP"/>
    </source>
</evidence>
<reference evidence="3" key="1">
    <citation type="submission" date="2020-12" db="UniProtKB">
        <authorList>
            <consortium name="WormBaseParasite"/>
        </authorList>
    </citation>
    <scope>IDENTIFICATION</scope>
    <source>
        <strain evidence="3">MHco3</strain>
    </source>
</reference>
<keyword evidence="2" id="KW-1185">Reference proteome</keyword>
<keyword evidence="1" id="KW-0732">Signal</keyword>
<dbReference type="OrthoDB" id="10417922at2759"/>
<dbReference type="AlphaFoldDB" id="A0A7I4YGT1"/>
<feature type="signal peptide" evidence="1">
    <location>
        <begin position="1"/>
        <end position="20"/>
    </location>
</feature>
<accession>A0A7I4YGT1</accession>
<protein>
    <submittedName>
        <fullName evidence="3">Uncharacterized protein</fullName>
    </submittedName>
</protein>
<proteinExistence type="predicted"/>
<dbReference type="Proteomes" id="UP000025227">
    <property type="component" value="Unplaced"/>
</dbReference>
<name>A0A7I4YGT1_HAECO</name>
<dbReference type="OMA" id="RERPNAH"/>